<sequence length="109" mass="12358">MAKKDTFRVVTRAEDGSLQIRDYPNVEPLLKTHMQIGIDDCSTDLALRGMPIFRGLVGPMPEAKNIVRYESPQVFEVLTKEWSAKPNRKRSRRRTAKPTTEAAEQSVVS</sequence>
<dbReference type="OrthoDB" id="284979at2"/>
<dbReference type="KEGG" id="rul:UC8_23200"/>
<reference evidence="2 3" key="1">
    <citation type="submission" date="2019-08" db="EMBL/GenBank/DDBJ databases">
        <title>Deep-cultivation of Planctomycetes and their phenomic and genomic characterization uncovers novel biology.</title>
        <authorList>
            <person name="Wiegand S."/>
            <person name="Jogler M."/>
            <person name="Boedeker C."/>
            <person name="Pinto D."/>
            <person name="Vollmers J."/>
            <person name="Rivas-Marin E."/>
            <person name="Kohn T."/>
            <person name="Peeters S.H."/>
            <person name="Heuer A."/>
            <person name="Rast P."/>
            <person name="Oberbeckmann S."/>
            <person name="Bunk B."/>
            <person name="Jeske O."/>
            <person name="Meyerdierks A."/>
            <person name="Storesund J.E."/>
            <person name="Kallscheuer N."/>
            <person name="Luecker S."/>
            <person name="Lage O.M."/>
            <person name="Pohl T."/>
            <person name="Merkel B.J."/>
            <person name="Hornburger P."/>
            <person name="Mueller R.-W."/>
            <person name="Bruemmer F."/>
            <person name="Labrenz M."/>
            <person name="Spormann A.M."/>
            <person name="Op den Camp H."/>
            <person name="Overmann J."/>
            <person name="Amann R."/>
            <person name="Jetten M.S.M."/>
            <person name="Mascher T."/>
            <person name="Medema M.H."/>
            <person name="Devos D.P."/>
            <person name="Kaster A.-K."/>
            <person name="Ovreas L."/>
            <person name="Rohde M."/>
            <person name="Galperin M.Y."/>
            <person name="Jogler C."/>
        </authorList>
    </citation>
    <scope>NUCLEOTIDE SEQUENCE [LARGE SCALE GENOMIC DNA]</scope>
    <source>
        <strain evidence="2 3">UC8</strain>
    </source>
</reference>
<organism evidence="2 3">
    <name type="scientific">Roseimaritima ulvae</name>
    <dbReference type="NCBI Taxonomy" id="980254"/>
    <lineage>
        <taxon>Bacteria</taxon>
        <taxon>Pseudomonadati</taxon>
        <taxon>Planctomycetota</taxon>
        <taxon>Planctomycetia</taxon>
        <taxon>Pirellulales</taxon>
        <taxon>Pirellulaceae</taxon>
        <taxon>Roseimaritima</taxon>
    </lineage>
</organism>
<feature type="region of interest" description="Disordered" evidence="1">
    <location>
        <begin position="83"/>
        <end position="109"/>
    </location>
</feature>
<dbReference type="AlphaFoldDB" id="A0A5B9R1V1"/>
<name>A0A5B9R1V1_9BACT</name>
<keyword evidence="3" id="KW-1185">Reference proteome</keyword>
<dbReference type="RefSeq" id="WP_068142594.1">
    <property type="nucleotide sequence ID" value="NZ_CP042914.1"/>
</dbReference>
<dbReference type="Proteomes" id="UP000325286">
    <property type="component" value="Chromosome"/>
</dbReference>
<protein>
    <submittedName>
        <fullName evidence="2">Uncharacterized protein</fullName>
    </submittedName>
</protein>
<evidence type="ECO:0000313" key="2">
    <source>
        <dbReference type="EMBL" id="QEG40313.1"/>
    </source>
</evidence>
<evidence type="ECO:0000313" key="3">
    <source>
        <dbReference type="Proteomes" id="UP000325286"/>
    </source>
</evidence>
<dbReference type="EMBL" id="CP042914">
    <property type="protein sequence ID" value="QEG40313.1"/>
    <property type="molecule type" value="Genomic_DNA"/>
</dbReference>
<feature type="compositionally biased region" description="Basic residues" evidence="1">
    <location>
        <begin position="86"/>
        <end position="96"/>
    </location>
</feature>
<accession>A0A5B9R1V1</accession>
<proteinExistence type="predicted"/>
<gene>
    <name evidence="2" type="ORF">UC8_23200</name>
</gene>
<evidence type="ECO:0000256" key="1">
    <source>
        <dbReference type="SAM" id="MobiDB-lite"/>
    </source>
</evidence>